<protein>
    <submittedName>
        <fullName evidence="1 3">Uncharacterized protein</fullName>
    </submittedName>
</protein>
<dbReference type="EMBL" id="UZAF01016882">
    <property type="protein sequence ID" value="VDO35140.1"/>
    <property type="molecule type" value="Genomic_DNA"/>
</dbReference>
<organism evidence="3">
    <name type="scientific">Haemonchus placei</name>
    <name type="common">Barber's pole worm</name>
    <dbReference type="NCBI Taxonomy" id="6290"/>
    <lineage>
        <taxon>Eukaryota</taxon>
        <taxon>Metazoa</taxon>
        <taxon>Ecdysozoa</taxon>
        <taxon>Nematoda</taxon>
        <taxon>Chromadorea</taxon>
        <taxon>Rhabditida</taxon>
        <taxon>Rhabditina</taxon>
        <taxon>Rhabditomorpha</taxon>
        <taxon>Strongyloidea</taxon>
        <taxon>Trichostrongylidae</taxon>
        <taxon>Haemonchus</taxon>
    </lineage>
</organism>
<evidence type="ECO:0000313" key="1">
    <source>
        <dbReference type="EMBL" id="VDO35140.1"/>
    </source>
</evidence>
<reference evidence="1 2" key="2">
    <citation type="submission" date="2018-11" db="EMBL/GenBank/DDBJ databases">
        <authorList>
            <consortium name="Pathogen Informatics"/>
        </authorList>
    </citation>
    <scope>NUCLEOTIDE SEQUENCE [LARGE SCALE GENOMIC DNA]</scope>
    <source>
        <strain evidence="1 2">MHpl1</strain>
    </source>
</reference>
<accession>A0A0N4WD99</accession>
<name>A0A0N4WD99_HAEPC</name>
<dbReference type="WBParaSite" id="HPLM_0000854301-mRNA-1">
    <property type="protein sequence ID" value="HPLM_0000854301-mRNA-1"/>
    <property type="gene ID" value="HPLM_0000854301"/>
</dbReference>
<gene>
    <name evidence="1" type="ORF">HPLM_LOCUS8535</name>
</gene>
<keyword evidence="2" id="KW-1185">Reference proteome</keyword>
<dbReference type="Proteomes" id="UP000268014">
    <property type="component" value="Unassembled WGS sequence"/>
</dbReference>
<sequence>MGICRFKFGRRTKIQGRCGFNIVSETRCATHVMRLCDNKYIRAVSYQESSLDHMGSPPGRKETLLTHSYSSMTNGTGGQSGRSKQRTEVASICPETPRDVSLLFCVDLPSASRWCIQAYVSGELRVWLVWAQPKACNRKLDDGNRTFAIEKMWLEPALTILGAYAPTSTIKKKIGSHGPGIVLEMLHTFFNVSVSITAPELAPEERLKGYTLIFTKWD</sequence>
<proteinExistence type="predicted"/>
<evidence type="ECO:0000313" key="3">
    <source>
        <dbReference type="WBParaSite" id="HPLM_0000854301-mRNA-1"/>
    </source>
</evidence>
<reference evidence="3" key="1">
    <citation type="submission" date="2016-04" db="UniProtKB">
        <authorList>
            <consortium name="WormBaseParasite"/>
        </authorList>
    </citation>
    <scope>IDENTIFICATION</scope>
</reference>
<evidence type="ECO:0000313" key="2">
    <source>
        <dbReference type="Proteomes" id="UP000268014"/>
    </source>
</evidence>
<dbReference type="AlphaFoldDB" id="A0A0N4WD99"/>